<keyword evidence="2" id="KW-1003">Cell membrane</keyword>
<name>A0ABT7DQ67_9ACTN</name>
<comment type="subcellular location">
    <subcellularLocation>
        <location evidence="1">Cell membrane</location>
        <topology evidence="1">Multi-pass membrane protein</topology>
    </subcellularLocation>
</comment>
<evidence type="ECO:0000256" key="4">
    <source>
        <dbReference type="ARBA" id="ARBA00022989"/>
    </source>
</evidence>
<evidence type="ECO:0000256" key="1">
    <source>
        <dbReference type="ARBA" id="ARBA00004651"/>
    </source>
</evidence>
<keyword evidence="4 6" id="KW-1133">Transmembrane helix</keyword>
<dbReference type="PROSITE" id="PS50850">
    <property type="entry name" value="MFS"/>
    <property type="match status" value="1"/>
</dbReference>
<feature type="transmembrane region" description="Helical" evidence="6">
    <location>
        <begin position="81"/>
        <end position="103"/>
    </location>
</feature>
<dbReference type="SUPFAM" id="SSF103473">
    <property type="entry name" value="MFS general substrate transporter"/>
    <property type="match status" value="1"/>
</dbReference>
<dbReference type="PANTHER" id="PTHR43124">
    <property type="entry name" value="PURINE EFFLUX PUMP PBUE"/>
    <property type="match status" value="1"/>
</dbReference>
<organism evidence="8 9">
    <name type="scientific">Gordonibacter faecis</name>
    <dbReference type="NCBI Taxonomy" id="3047475"/>
    <lineage>
        <taxon>Bacteria</taxon>
        <taxon>Bacillati</taxon>
        <taxon>Actinomycetota</taxon>
        <taxon>Coriobacteriia</taxon>
        <taxon>Eggerthellales</taxon>
        <taxon>Eggerthellaceae</taxon>
        <taxon>Gordonibacter</taxon>
    </lineage>
</organism>
<feature type="transmembrane region" description="Helical" evidence="6">
    <location>
        <begin position="323"/>
        <end position="346"/>
    </location>
</feature>
<dbReference type="RefSeq" id="WP_283832895.1">
    <property type="nucleotide sequence ID" value="NZ_JASJEU010000024.1"/>
</dbReference>
<feature type="transmembrane region" description="Helical" evidence="6">
    <location>
        <begin position="268"/>
        <end position="290"/>
    </location>
</feature>
<evidence type="ECO:0000256" key="3">
    <source>
        <dbReference type="ARBA" id="ARBA00022692"/>
    </source>
</evidence>
<dbReference type="Pfam" id="PF07690">
    <property type="entry name" value="MFS_1"/>
    <property type="match status" value="1"/>
</dbReference>
<feature type="transmembrane region" description="Helical" evidence="6">
    <location>
        <begin position="232"/>
        <end position="256"/>
    </location>
</feature>
<feature type="transmembrane region" description="Helical" evidence="6">
    <location>
        <begin position="393"/>
        <end position="413"/>
    </location>
</feature>
<comment type="caution">
    <text evidence="8">The sequence shown here is derived from an EMBL/GenBank/DDBJ whole genome shotgun (WGS) entry which is preliminary data.</text>
</comment>
<evidence type="ECO:0000259" key="7">
    <source>
        <dbReference type="PROSITE" id="PS50850"/>
    </source>
</evidence>
<evidence type="ECO:0000313" key="9">
    <source>
        <dbReference type="Proteomes" id="UP001232750"/>
    </source>
</evidence>
<protein>
    <submittedName>
        <fullName evidence="8">MFS transporter</fullName>
    </submittedName>
</protein>
<dbReference type="Gene3D" id="1.20.1250.20">
    <property type="entry name" value="MFS general substrate transporter like domains"/>
    <property type="match status" value="2"/>
</dbReference>
<dbReference type="EMBL" id="JASJEU010000024">
    <property type="protein sequence ID" value="MDJ1651547.1"/>
    <property type="molecule type" value="Genomic_DNA"/>
</dbReference>
<evidence type="ECO:0000256" key="2">
    <source>
        <dbReference type="ARBA" id="ARBA00022475"/>
    </source>
</evidence>
<proteinExistence type="predicted"/>
<dbReference type="Proteomes" id="UP001232750">
    <property type="component" value="Unassembled WGS sequence"/>
</dbReference>
<dbReference type="PANTHER" id="PTHR43124:SF3">
    <property type="entry name" value="CHLORAMPHENICOL EFFLUX PUMP RV0191"/>
    <property type="match status" value="1"/>
</dbReference>
<feature type="transmembrane region" description="Helical" evidence="6">
    <location>
        <begin position="115"/>
        <end position="132"/>
    </location>
</feature>
<reference evidence="8 9" key="1">
    <citation type="submission" date="2023-05" db="EMBL/GenBank/DDBJ databases">
        <title>Gordonibacter KGMB12511T sp. nov., isolated from faeces of healthy Korean.</title>
        <authorList>
            <person name="Kim H.S."/>
            <person name="Kim J.-S."/>
            <person name="Suh M.K."/>
            <person name="Eom M.K."/>
            <person name="Do H.E."/>
            <person name="Lee J.-S."/>
        </authorList>
    </citation>
    <scope>NUCLEOTIDE SEQUENCE [LARGE SCALE GENOMIC DNA]</scope>
    <source>
        <strain evidence="8 9">KGMB12511</strain>
    </source>
</reference>
<feature type="transmembrane region" description="Helical" evidence="6">
    <location>
        <begin position="172"/>
        <end position="190"/>
    </location>
</feature>
<feature type="transmembrane region" description="Helical" evidence="6">
    <location>
        <begin position="52"/>
        <end position="74"/>
    </location>
</feature>
<dbReference type="InterPro" id="IPR036259">
    <property type="entry name" value="MFS_trans_sf"/>
</dbReference>
<feature type="transmembrane region" description="Helical" evidence="6">
    <location>
        <begin position="358"/>
        <end position="381"/>
    </location>
</feature>
<keyword evidence="9" id="KW-1185">Reference proteome</keyword>
<dbReference type="InterPro" id="IPR020846">
    <property type="entry name" value="MFS_dom"/>
</dbReference>
<evidence type="ECO:0000256" key="6">
    <source>
        <dbReference type="SAM" id="Phobius"/>
    </source>
</evidence>
<gene>
    <name evidence="8" type="ORF">QNJ86_12105</name>
</gene>
<accession>A0ABT7DQ67</accession>
<feature type="transmembrane region" description="Helical" evidence="6">
    <location>
        <begin position="144"/>
        <end position="166"/>
    </location>
</feature>
<dbReference type="InterPro" id="IPR011701">
    <property type="entry name" value="MFS"/>
</dbReference>
<keyword evidence="3 6" id="KW-0812">Transmembrane</keyword>
<evidence type="ECO:0000313" key="8">
    <source>
        <dbReference type="EMBL" id="MDJ1651547.1"/>
    </source>
</evidence>
<feature type="transmembrane region" description="Helical" evidence="6">
    <location>
        <begin position="299"/>
        <end position="317"/>
    </location>
</feature>
<sequence>MTQPTIKLNSATSWLQFAVVFLTGITIAMGMFKVPVNMPNIMGEFGVSITEAGLLMSVVGFTCIFTAIPAGAVMQKLGPKTFGIIVVASGIIENVIGAIAPNFWVLLGTRFLEGISYGCMSMVSVAIVSAYFTTEKRGLPNGIWVIWVSVAQLIVAQLANLLVPSFGWRGEWVAIAVIQAVLLVAFIAFVKDPRRVGLDTVGEDVSEGANAQSTQVPQEKVSVLDGLKEPAVWLFSASLCCVAVGCGCLTGLYPTYLQTGLGLDPATANNIVSLGTLGGIVGSVAVGWVINRTKVRNRGILLCVVAVISIVCFSFQFSMTAAIVAPFIIFYTAVTQFNMPVGFALVPDAIKRPQVLSMAIGVLMIGANLGGALSTTLPSMFVDAAGGDWGACVPMVVGFAIASLVFAILGSVYMRRKVLPVRPDVADR</sequence>
<dbReference type="InterPro" id="IPR050189">
    <property type="entry name" value="MFS_Efflux_Transporters"/>
</dbReference>
<evidence type="ECO:0000256" key="5">
    <source>
        <dbReference type="ARBA" id="ARBA00023136"/>
    </source>
</evidence>
<keyword evidence="5 6" id="KW-0472">Membrane</keyword>
<feature type="domain" description="Major facilitator superfamily (MFS) profile" evidence="7">
    <location>
        <begin position="16"/>
        <end position="418"/>
    </location>
</feature>
<feature type="transmembrane region" description="Helical" evidence="6">
    <location>
        <begin position="12"/>
        <end position="32"/>
    </location>
</feature>